<dbReference type="PANTHER" id="PTHR43522:SF2">
    <property type="entry name" value="TRANSKETOLASE 1-RELATED"/>
    <property type="match status" value="1"/>
</dbReference>
<name>Q6MTM9_MYCMS</name>
<dbReference type="FunFam" id="3.40.50.920:FF:000003">
    <property type="entry name" value="Transketolase"/>
    <property type="match status" value="1"/>
</dbReference>
<feature type="site" description="Important for catalytic activity" evidence="20">
    <location>
        <position position="37"/>
    </location>
</feature>
<dbReference type="Proteomes" id="UP000001016">
    <property type="component" value="Chromosome"/>
</dbReference>
<evidence type="ECO:0000256" key="7">
    <source>
        <dbReference type="ARBA" id="ARBA00013152"/>
    </source>
</evidence>
<evidence type="ECO:0000256" key="18">
    <source>
        <dbReference type="PIRSR" id="PIRSR605478-3"/>
    </source>
</evidence>
<comment type="function">
    <text evidence="4 21">Catalyzes the transfer of a two-carbon ketol group from a ketose donor to an aldose acceptor, via a covalent intermediate with the cofactor thiamine pyrophosphate.</text>
</comment>
<evidence type="ECO:0000256" key="12">
    <source>
        <dbReference type="ARBA" id="ARBA00022842"/>
    </source>
</evidence>
<comment type="subunit">
    <text evidence="6 21">Homodimer.</text>
</comment>
<feature type="binding site" evidence="17">
    <location>
        <position position="361"/>
    </location>
    <ligand>
        <name>substrate</name>
    </ligand>
</feature>
<feature type="binding site" evidence="17">
    <location>
        <position position="37"/>
    </location>
    <ligand>
        <name>substrate</name>
    </ligand>
</feature>
<evidence type="ECO:0000256" key="20">
    <source>
        <dbReference type="PIRSR" id="PIRSR605478-5"/>
    </source>
</evidence>
<feature type="binding site" evidence="19">
    <location>
        <position position="198"/>
    </location>
    <ligand>
        <name>Mg(2+)</name>
        <dbReference type="ChEBI" id="CHEBI:18420"/>
    </ligand>
</feature>
<dbReference type="NCBIfam" id="TIGR00232">
    <property type="entry name" value="tktlase_bact"/>
    <property type="match status" value="1"/>
</dbReference>
<reference evidence="23 24" key="1">
    <citation type="journal article" date="2004" name="Genome Res.">
        <title>The genome sequence of Mycoplasma mycoides subsp. mycoides SC type strain PG1T, the causative agent of contagious bovine pleuropneumonia (CBPP).</title>
        <authorList>
            <person name="Westberg J."/>
            <person name="Persson A."/>
            <person name="Holmberg A."/>
            <person name="Goesmann A."/>
            <person name="Lundeberg J."/>
            <person name="Johansson K.-E."/>
            <person name="Pettersson B."/>
            <person name="Uhlen M."/>
        </authorList>
    </citation>
    <scope>NUCLEOTIDE SEQUENCE [LARGE SCALE GENOMIC DNA]</scope>
    <source>
        <strain evidence="23 24">PG1</strain>
    </source>
</reference>
<protein>
    <recommendedName>
        <fullName evidence="8 15">Transketolase</fullName>
        <ecNumber evidence="7 15">2.2.1.1</ecNumber>
    </recommendedName>
</protein>
<dbReference type="eggNOG" id="COG0021">
    <property type="taxonomic scope" value="Bacteria"/>
</dbReference>
<feature type="site" description="Important for catalytic activity" evidence="20">
    <location>
        <position position="270"/>
    </location>
</feature>
<dbReference type="GO" id="GO:0005829">
    <property type="term" value="C:cytosol"/>
    <property type="evidence" value="ECO:0007669"/>
    <property type="project" value="TreeGrafter"/>
</dbReference>
<evidence type="ECO:0000256" key="6">
    <source>
        <dbReference type="ARBA" id="ARBA00011738"/>
    </source>
</evidence>
<comment type="cofactor">
    <cofactor evidence="2">
        <name>Mn(2+)</name>
        <dbReference type="ChEBI" id="CHEBI:29035"/>
    </cofactor>
</comment>
<evidence type="ECO:0000256" key="10">
    <source>
        <dbReference type="ARBA" id="ARBA00022723"/>
    </source>
</evidence>
<evidence type="ECO:0000256" key="11">
    <source>
        <dbReference type="ARBA" id="ARBA00022837"/>
    </source>
</evidence>
<evidence type="ECO:0000256" key="15">
    <source>
        <dbReference type="NCBIfam" id="TIGR00232"/>
    </source>
</evidence>
<feature type="binding site" evidence="19">
    <location>
        <position position="196"/>
    </location>
    <ligand>
        <name>Mg(2+)</name>
        <dbReference type="ChEBI" id="CHEBI:18420"/>
    </ligand>
</feature>
<feature type="binding site" evidence="18">
    <location>
        <position position="167"/>
    </location>
    <ligand>
        <name>thiamine diphosphate</name>
        <dbReference type="ChEBI" id="CHEBI:58937"/>
    </ligand>
</feature>
<comment type="cofactor">
    <cofactor evidence="21">
        <name>Mg(2+)</name>
        <dbReference type="ChEBI" id="CHEBI:18420"/>
    </cofactor>
    <cofactor evidence="21">
        <name>Ca(2+)</name>
        <dbReference type="ChEBI" id="CHEBI:29108"/>
    </cofactor>
    <cofactor evidence="21">
        <name>Mn(2+)</name>
        <dbReference type="ChEBI" id="CHEBI:29035"/>
    </cofactor>
    <cofactor evidence="21">
        <name>Co(2+)</name>
        <dbReference type="ChEBI" id="CHEBI:48828"/>
    </cofactor>
    <text evidence="21">Binds 1 Mg(2+) ion per subunit. Can also utilize other divalent metal cations, such as Ca(2+), Mn(2+) and Co(2+).</text>
</comment>
<feature type="binding site" evidence="18">
    <location>
        <position position="196"/>
    </location>
    <ligand>
        <name>thiamine diphosphate</name>
        <dbReference type="ChEBI" id="CHEBI:58937"/>
    </ligand>
</feature>
<keyword evidence="13 18" id="KW-0786">Thiamine pyrophosphate</keyword>
<dbReference type="FunFam" id="3.40.50.970:FF:000081">
    <property type="entry name" value="Transketolase"/>
    <property type="match status" value="1"/>
</dbReference>
<evidence type="ECO:0000313" key="24">
    <source>
        <dbReference type="Proteomes" id="UP000001016"/>
    </source>
</evidence>
<evidence type="ECO:0000256" key="1">
    <source>
        <dbReference type="ARBA" id="ARBA00001913"/>
    </source>
</evidence>
<evidence type="ECO:0000256" key="3">
    <source>
        <dbReference type="ARBA" id="ARBA00001941"/>
    </source>
</evidence>
<evidence type="ECO:0000259" key="22">
    <source>
        <dbReference type="SMART" id="SM00861"/>
    </source>
</evidence>
<dbReference type="InterPro" id="IPR049557">
    <property type="entry name" value="Transketolase_CS"/>
</dbReference>
<dbReference type="HOGENOM" id="CLU_009227_0_0_14"/>
<feature type="binding site" evidence="18">
    <location>
        <position position="440"/>
    </location>
    <ligand>
        <name>thiamine diphosphate</name>
        <dbReference type="ChEBI" id="CHEBI:58937"/>
    </ligand>
</feature>
<proteinExistence type="inferred from homology"/>
<dbReference type="PROSITE" id="PS00802">
    <property type="entry name" value="TRANSKETOLASE_2"/>
    <property type="match status" value="1"/>
</dbReference>
<keyword evidence="12 19" id="KW-0460">Magnesium</keyword>
<sequence length="666" mass="74318">MIYLLNIRRKMKTSKNDNLNALRILGVSAINKAKSGHPGIVLGAAGIVYVLFNKIMNFNPKNPEWFNRDRFILSAGHGSALLYSALHLSGYDLSIDDLKQFRQWDSKTPGHPEKTLTCGVEVTTGPLGQGVGMGVGMAVAEAHLASVYNKHDFNLIHHYTYVLCGDGDLQEGISQEAISFAGKHRLNKLILIHDSNDVQLDSNVVDVQIEDMHKRFKACNWNTIKVSDGEDLNSIYKAIRKAQLSDKPTYIEVKTVIGLGSTKQGTKDIHGAPLNDDITKVKKYFDWDYDDFIIPDSVYKHWSINAKKGEIKEEYWNQLKAKYSLKYPELSSYLDNAINKNITFDFSSLLKDIPNNDEATRLSSGKIFEKIANHEKMLIGGSADLSSSTRIKGADNQFTNLNKTGRNIMYGVREFGMGAINNGIAAHKGLIPVASGFFVFADYLKPAMRLASIMQLQQLYVFTHDSIAVGEDGPTHQPIEQLAMLRTIPNHVVLRPADFSETIACYKVALTKLTKTPASIILTRQNVKQLQHNDVLNQVERGAYIISDQTDATISLIASGSEVGLAIDVQKELLNHNIKSKVISMVSTNLFDKQDKEYQDLIINKNTKRIAIEMGSNAIWYKYVGDDGLVFGIDRFGESAPANSVIKEFGFTKENLTKKILEYLNK</sequence>
<feature type="binding site" evidence="17">
    <location>
        <position position="270"/>
    </location>
    <ligand>
        <name>substrate</name>
    </ligand>
</feature>
<organism evidence="23 24">
    <name type="scientific">Mycoplasma mycoides subsp. mycoides SC (strain CCUG 32753 / NCTC 10114 / PG1)</name>
    <dbReference type="NCBI Taxonomy" id="272632"/>
    <lineage>
        <taxon>Bacteria</taxon>
        <taxon>Bacillati</taxon>
        <taxon>Mycoplasmatota</taxon>
        <taxon>Mollicutes</taxon>
        <taxon>Mycoplasmataceae</taxon>
        <taxon>Mycoplasma</taxon>
    </lineage>
</organism>
<comment type="similarity">
    <text evidence="5 21">Belongs to the transketolase family.</text>
</comment>
<comment type="cofactor">
    <cofactor evidence="18">
        <name>thiamine diphosphate</name>
        <dbReference type="ChEBI" id="CHEBI:58937"/>
    </cofactor>
    <text evidence="18">Binds 1 thiamine pyrophosphate per subunit. During the reaction, the substrate forms a covalent intermediate with the cofactor.</text>
</comment>
<feature type="binding site" evidence="17">
    <location>
        <position position="476"/>
    </location>
    <ligand>
        <name>substrate</name>
    </ligand>
</feature>
<dbReference type="Pfam" id="PF22613">
    <property type="entry name" value="Transketolase_C_1"/>
    <property type="match status" value="1"/>
</dbReference>
<feature type="binding site" evidence="17">
    <location>
        <position position="524"/>
    </location>
    <ligand>
        <name>substrate</name>
    </ligand>
</feature>
<dbReference type="AlphaFoldDB" id="Q6MTM9"/>
<feature type="active site" description="Proton donor" evidence="16">
    <location>
        <position position="414"/>
    </location>
</feature>
<evidence type="ECO:0000256" key="13">
    <source>
        <dbReference type="ARBA" id="ARBA00023052"/>
    </source>
</evidence>
<dbReference type="Gene3D" id="3.40.50.920">
    <property type="match status" value="1"/>
</dbReference>
<evidence type="ECO:0000313" key="23">
    <source>
        <dbReference type="EMBL" id="CAE77007.1"/>
    </source>
</evidence>
<comment type="catalytic activity">
    <reaction evidence="14 21">
        <text>D-sedoheptulose 7-phosphate + D-glyceraldehyde 3-phosphate = aldehydo-D-ribose 5-phosphate + D-xylulose 5-phosphate</text>
        <dbReference type="Rhea" id="RHEA:10508"/>
        <dbReference type="ChEBI" id="CHEBI:57483"/>
        <dbReference type="ChEBI" id="CHEBI:57737"/>
        <dbReference type="ChEBI" id="CHEBI:58273"/>
        <dbReference type="ChEBI" id="CHEBI:59776"/>
        <dbReference type="EC" id="2.2.1.1"/>
    </reaction>
</comment>
<keyword evidence="10 19" id="KW-0479">Metal-binding</keyword>
<dbReference type="InterPro" id="IPR005475">
    <property type="entry name" value="Transketolase-like_Pyr-bd"/>
</dbReference>
<keyword evidence="9 21" id="KW-0808">Transferase</keyword>
<dbReference type="PANTHER" id="PTHR43522">
    <property type="entry name" value="TRANSKETOLASE"/>
    <property type="match status" value="1"/>
</dbReference>
<dbReference type="Pfam" id="PF02779">
    <property type="entry name" value="Transket_pyr"/>
    <property type="match status" value="1"/>
</dbReference>
<feature type="binding site" evidence="17">
    <location>
        <position position="464"/>
    </location>
    <ligand>
        <name>substrate</name>
    </ligand>
</feature>
<comment type="cofactor">
    <cofactor evidence="3">
        <name>Co(2+)</name>
        <dbReference type="ChEBI" id="CHEBI:48828"/>
    </cofactor>
</comment>
<dbReference type="InterPro" id="IPR033247">
    <property type="entry name" value="Transketolase_fam"/>
</dbReference>
<evidence type="ECO:0000256" key="16">
    <source>
        <dbReference type="PIRSR" id="PIRSR605478-1"/>
    </source>
</evidence>
<dbReference type="SUPFAM" id="SSF52922">
    <property type="entry name" value="TK C-terminal domain-like"/>
    <property type="match status" value="1"/>
</dbReference>
<dbReference type="STRING" id="272632.MSC_0372"/>
<dbReference type="FunFam" id="3.40.50.970:FF:000045">
    <property type="entry name" value="Transketolase"/>
    <property type="match status" value="1"/>
</dbReference>
<comment type="cofactor">
    <cofactor evidence="1">
        <name>Ca(2+)</name>
        <dbReference type="ChEBI" id="CHEBI:29108"/>
    </cofactor>
</comment>
<dbReference type="CDD" id="cd02012">
    <property type="entry name" value="TPP_TK"/>
    <property type="match status" value="1"/>
</dbReference>
<accession>Q6MTM9</accession>
<evidence type="ECO:0000256" key="4">
    <source>
        <dbReference type="ARBA" id="ARBA00002931"/>
    </source>
</evidence>
<gene>
    <name evidence="23" type="primary">tkt</name>
    <name evidence="23" type="ordered locus">MSC_0372</name>
</gene>
<evidence type="ECO:0000256" key="17">
    <source>
        <dbReference type="PIRSR" id="PIRSR605478-2"/>
    </source>
</evidence>
<feature type="binding site" evidence="18">
    <location>
        <begin position="125"/>
        <end position="127"/>
    </location>
    <ligand>
        <name>thiamine diphosphate</name>
        <dbReference type="ChEBI" id="CHEBI:58937"/>
    </ligand>
</feature>
<feature type="domain" description="Transketolase-like pyrimidine-binding" evidence="22">
    <location>
        <begin position="358"/>
        <end position="529"/>
    </location>
</feature>
<dbReference type="InterPro" id="IPR029061">
    <property type="entry name" value="THDP-binding"/>
</dbReference>
<keyword evidence="11 21" id="KW-0106">Calcium</keyword>
<dbReference type="GO" id="GO:0004802">
    <property type="term" value="F:transketolase activity"/>
    <property type="evidence" value="ECO:0007669"/>
    <property type="project" value="UniProtKB-UniRule"/>
</dbReference>
<evidence type="ECO:0000256" key="9">
    <source>
        <dbReference type="ARBA" id="ARBA00022679"/>
    </source>
</evidence>
<dbReference type="InterPro" id="IPR009014">
    <property type="entry name" value="Transketo_C/PFOR_II"/>
</dbReference>
<comment type="cofactor">
    <cofactor evidence="19">
        <name>Mg(2+)</name>
        <dbReference type="ChEBI" id="CHEBI:18420"/>
    </cofactor>
    <text evidence="19">Binds 1 Mg(2+) ion per subunit. Can also utilize other divalent metal cations, such as Ca(2+), Mn(2+) and Co(2+).</text>
</comment>
<dbReference type="PROSITE" id="PS00801">
    <property type="entry name" value="TRANSKETOLASE_1"/>
    <property type="match status" value="1"/>
</dbReference>
<dbReference type="CDD" id="cd07033">
    <property type="entry name" value="TPP_PYR_DXS_TK_like"/>
    <property type="match status" value="1"/>
</dbReference>
<feature type="binding site" evidence="17">
    <location>
        <position position="472"/>
    </location>
    <ligand>
        <name>substrate</name>
    </ligand>
</feature>
<evidence type="ECO:0000256" key="14">
    <source>
        <dbReference type="ARBA" id="ARBA00049473"/>
    </source>
</evidence>
<dbReference type="EC" id="2.2.1.1" evidence="7 15"/>
<dbReference type="InterPro" id="IPR020826">
    <property type="entry name" value="Transketolase_BS"/>
</dbReference>
<evidence type="ECO:0000256" key="21">
    <source>
        <dbReference type="RuleBase" id="RU004996"/>
    </source>
</evidence>
<dbReference type="KEGG" id="mmy:MSC_0372"/>
<feature type="binding site" evidence="18">
    <location>
        <position position="270"/>
    </location>
    <ligand>
        <name>thiamine diphosphate</name>
        <dbReference type="ChEBI" id="CHEBI:58937"/>
    </ligand>
</feature>
<feature type="binding site" evidence="18">
    <location>
        <position position="77"/>
    </location>
    <ligand>
        <name>thiamine diphosphate</name>
        <dbReference type="ChEBI" id="CHEBI:58937"/>
    </ligand>
</feature>
<dbReference type="InterPro" id="IPR005474">
    <property type="entry name" value="Transketolase_N"/>
</dbReference>
<dbReference type="PATRIC" id="fig|272632.4.peg.403"/>
<dbReference type="InterPro" id="IPR005478">
    <property type="entry name" value="Transketolase_bac-like"/>
</dbReference>
<dbReference type="GO" id="GO:0006098">
    <property type="term" value="P:pentose-phosphate shunt"/>
    <property type="evidence" value="ECO:0007669"/>
    <property type="project" value="TreeGrafter"/>
</dbReference>
<dbReference type="EMBL" id="BX293980">
    <property type="protein sequence ID" value="CAE77007.1"/>
    <property type="molecule type" value="Genomic_DNA"/>
</dbReference>
<dbReference type="Gene3D" id="3.40.50.970">
    <property type="match status" value="2"/>
</dbReference>
<keyword evidence="24" id="KW-1185">Reference proteome</keyword>
<dbReference type="SMART" id="SM00861">
    <property type="entry name" value="Transket_pyr"/>
    <property type="match status" value="1"/>
</dbReference>
<dbReference type="InterPro" id="IPR055152">
    <property type="entry name" value="Transketolase-like_C_2"/>
</dbReference>
<dbReference type="Pfam" id="PF00456">
    <property type="entry name" value="Transketolase_N"/>
    <property type="match status" value="1"/>
</dbReference>
<evidence type="ECO:0000256" key="2">
    <source>
        <dbReference type="ARBA" id="ARBA00001936"/>
    </source>
</evidence>
<evidence type="ECO:0000256" key="19">
    <source>
        <dbReference type="PIRSR" id="PIRSR605478-4"/>
    </source>
</evidence>
<dbReference type="SUPFAM" id="SSF52518">
    <property type="entry name" value="Thiamin diphosphate-binding fold (THDP-binding)"/>
    <property type="match status" value="2"/>
</dbReference>
<evidence type="ECO:0000256" key="8">
    <source>
        <dbReference type="ARBA" id="ARBA00016662"/>
    </source>
</evidence>
<dbReference type="GO" id="GO:0046872">
    <property type="term" value="F:metal ion binding"/>
    <property type="evidence" value="ECO:0007669"/>
    <property type="project" value="UniProtKB-KW"/>
</dbReference>
<feature type="binding site" evidence="17">
    <location>
        <position position="388"/>
    </location>
    <ligand>
        <name>substrate</name>
    </ligand>
</feature>
<evidence type="ECO:0000256" key="5">
    <source>
        <dbReference type="ARBA" id="ARBA00007131"/>
    </source>
</evidence>
<feature type="binding site" evidence="19">
    <location>
        <position position="166"/>
    </location>
    <ligand>
        <name>Mg(2+)</name>
        <dbReference type="ChEBI" id="CHEBI:18420"/>
    </ligand>
</feature>